<dbReference type="Gene3D" id="2.30.30.490">
    <property type="match status" value="1"/>
</dbReference>
<dbReference type="FunFam" id="2.30.30.490:FF:000018">
    <property type="entry name" value="Lid2 complex component snt2"/>
    <property type="match status" value="1"/>
</dbReference>
<dbReference type="Gene3D" id="1.10.10.60">
    <property type="entry name" value="Homeodomain-like"/>
    <property type="match status" value="1"/>
</dbReference>
<feature type="region of interest" description="Disordered" evidence="6">
    <location>
        <begin position="417"/>
        <end position="460"/>
    </location>
</feature>
<feature type="compositionally biased region" description="Basic and acidic residues" evidence="6">
    <location>
        <begin position="845"/>
        <end position="855"/>
    </location>
</feature>
<evidence type="ECO:0000259" key="10">
    <source>
        <dbReference type="PROSITE" id="PS51293"/>
    </source>
</evidence>
<dbReference type="InterPro" id="IPR029617">
    <property type="entry name" value="Snt2"/>
</dbReference>
<dbReference type="InterPro" id="IPR000949">
    <property type="entry name" value="ELM2_dom"/>
</dbReference>
<evidence type="ECO:0000256" key="2">
    <source>
        <dbReference type="ARBA" id="ARBA00022771"/>
    </source>
</evidence>
<feature type="compositionally biased region" description="Polar residues" evidence="6">
    <location>
        <begin position="124"/>
        <end position="139"/>
    </location>
</feature>
<evidence type="ECO:0000313" key="12">
    <source>
        <dbReference type="EMBL" id="KAK0389622.1"/>
    </source>
</evidence>
<sequence length="1616" mass="177025">MVQCPDRGTSSAQGDQADAQADANGLRESKDANGDLAAGYGTRSRNRGGQSRPNYAEDKDIENDSYEFYHDSKDTDAKRPSRQSAAAASGEVTTANASSRKSTAATTTDDSKVATAANGVKESAASNAGTNPTSGATQPSRKRKATAAAASSANGGSTSVATRRGAHATQPAGTAWPETNLLTFENCKARPQNGRMVADDGTVLEANDHVYLVCEPPGEPYYLGRIMEFLHSKNDSTRPVDALRINWYYRPKDIGRKVTDTRLVFATMHSDISPLTALRGKCQIRHRAEIENMDEYRKTPDSFWFEKLYDRYIQKNYDLIPTPKIVNVPDKVKKVLDDRWKYVLVEQGRGKELTSAVKLCKRCSSYCASNDSVDCAVCHNTYHMNCVKPPLLKKPSRGFAWSCAACSRAQERKLEARHTPNVADPNADLEDEEMLDEEDDDLHACDTARNSPDGDENHHQGTAEQIYQASLWPYRYLGMHCKPEDALDYDDRIYPRASTRIGPRHQAVVGPWTGEPAPLAQHDVRKGRKDIKANRDANSGPDSDKNRKGKGKKAAQDHSMICYERGGDSNELESTSTSTLIWQPPPTGQPTPEEVVEYMDKARQLTDKLKLPKHSTNLQDVALESYCRNDYDAEKALKSVQKADREDFKEPTLTPAELKKFEEGIEKFGSELQAVKRHVKSLKAGVIVRFYYTWKKTPRGRLIWDNHGTRKSKKEVKKAEAEANKLADDVADPDDDSAFDSNKAAERKRSFICQFCSTTTSRQWRRAPSAIPGLVTETGAKATSKDKGPQYVQALCRRCAELWRRYAIRWEDMEEVAKKVAQSGGKAWKRKQDEELLKELQAAREHGMATPDERPATPLATAPTTNSQEPPRKKLKGAPEKDGEPAVSDGGSVSASGPPKKKDKTVEAPSLPEMPKPRILPCAVCDKKDPPDSAPGNQHVTCRECRLTVHRHCYGIMEQRGPGKWLCDMCTNDKNPQVSIQYKCVLCPIEHTEHEFVEQPKLTHHKKKMSDKDREREKLEVQQARKAAEQYRKRQEELNRPVNPREPLKRTADNNWVHVTCAVWTPEVKFGNARALEPSEGIPSIPRARYDEVCQACHKTDGATISCHQCRMNFHVECARQHGHVLGFDITPVKSSRRDQTDTVSINGVDGVLAARLWCQNHLPTKTAVFEMNDQVGDLNVLQVYVQTYKQADLTLTGTVRKANLMAAAAKLSGLPSQTPVRRQSTVTGGNGIVKPDIIADTQSAAGQPGQWVCISCGIDVSPKWWPIDHSQERELTNGHYGAIGSEARKFVDQRKFQCHRCRKTNRTPKPHAIPTPASVATPAVAQIQHSEPIEAPIPASSPRHGPRPMHADQRDPRPASRGWGPHPHPSGPPASATPAAHLPNVPGPEYPSPHALPPRPGYATGPYAGPPVPPVHGDWLPPRPSSQHGSPPQHMNGGPPALHSGPPPLAGLGSLRPPPMSGLLPPGPISGSPHHGIGAQPYLNGMPPSPRRHSSGPAPPSPYIGPYATGTSHLPPPPRTGPHGIINGPPPPPPPPPPMRNDGYPSGLASQRPPGGVPLQRAAYPAPHASPPGSRSGLPPPLEPSGRAGSIPPRAPEQRPASGASASPSLRNLLS</sequence>
<dbReference type="Pfam" id="PF01426">
    <property type="entry name" value="BAH"/>
    <property type="match status" value="1"/>
</dbReference>
<dbReference type="SMART" id="SM00439">
    <property type="entry name" value="BAH"/>
    <property type="match status" value="1"/>
</dbReference>
<evidence type="ECO:0000256" key="6">
    <source>
        <dbReference type="SAM" id="MobiDB-lite"/>
    </source>
</evidence>
<dbReference type="EMBL" id="JAPDFR010000002">
    <property type="protein sequence ID" value="KAK0389622.1"/>
    <property type="molecule type" value="Genomic_DNA"/>
</dbReference>
<evidence type="ECO:0000256" key="5">
    <source>
        <dbReference type="PROSITE-ProRule" id="PRU00146"/>
    </source>
</evidence>
<keyword evidence="1" id="KW-0479">Metal-binding</keyword>
<dbReference type="PROSITE" id="PS51156">
    <property type="entry name" value="ELM2"/>
    <property type="match status" value="1"/>
</dbReference>
<dbReference type="SMART" id="SM00249">
    <property type="entry name" value="PHD"/>
    <property type="match status" value="3"/>
</dbReference>
<reference evidence="12" key="1">
    <citation type="submission" date="2022-10" db="EMBL/GenBank/DDBJ databases">
        <title>Determination and structural analysis of whole genome sequence of Sarocladium strictum F4-1.</title>
        <authorList>
            <person name="Hu L."/>
            <person name="Jiang Y."/>
        </authorList>
    </citation>
    <scope>NUCLEOTIDE SEQUENCE</scope>
    <source>
        <strain evidence="12">F4-1</strain>
    </source>
</reference>
<feature type="compositionally biased region" description="Pro residues" evidence="6">
    <location>
        <begin position="1386"/>
        <end position="1401"/>
    </location>
</feature>
<evidence type="ECO:0000259" key="8">
    <source>
        <dbReference type="PROSITE" id="PS51038"/>
    </source>
</evidence>
<evidence type="ECO:0000259" key="7">
    <source>
        <dbReference type="PROSITE" id="PS50016"/>
    </source>
</evidence>
<feature type="compositionally biased region" description="Basic and acidic residues" evidence="6">
    <location>
        <begin position="1026"/>
        <end position="1039"/>
    </location>
</feature>
<feature type="compositionally biased region" description="Low complexity" evidence="6">
    <location>
        <begin position="885"/>
        <end position="898"/>
    </location>
</feature>
<feature type="domain" description="BAH" evidence="8">
    <location>
        <begin position="202"/>
        <end position="320"/>
    </location>
</feature>
<protein>
    <submittedName>
        <fullName evidence="12">Uncharacterized protein</fullName>
    </submittedName>
</protein>
<gene>
    <name evidence="12" type="ORF">NLU13_3197</name>
</gene>
<feature type="compositionally biased region" description="Acidic residues" evidence="6">
    <location>
        <begin position="427"/>
        <end position="441"/>
    </location>
</feature>
<dbReference type="Pfam" id="PF13831">
    <property type="entry name" value="PHD_2"/>
    <property type="match status" value="1"/>
</dbReference>
<dbReference type="SUPFAM" id="SSF57903">
    <property type="entry name" value="FYVE/PHD zinc finger"/>
    <property type="match status" value="2"/>
</dbReference>
<dbReference type="InterPro" id="IPR013083">
    <property type="entry name" value="Znf_RING/FYVE/PHD"/>
</dbReference>
<dbReference type="GO" id="GO:0003682">
    <property type="term" value="F:chromatin binding"/>
    <property type="evidence" value="ECO:0007669"/>
    <property type="project" value="InterPro"/>
</dbReference>
<feature type="compositionally biased region" description="Basic and acidic residues" evidence="6">
    <location>
        <begin position="67"/>
        <end position="79"/>
    </location>
</feature>
<dbReference type="PANTHER" id="PTHR47672">
    <property type="entry name" value="E3 UBIQUITIN-PROTEIN LIGASE SNT2"/>
    <property type="match status" value="1"/>
</dbReference>
<dbReference type="CDD" id="cd15497">
    <property type="entry name" value="PHD1_Snt2p_like"/>
    <property type="match status" value="1"/>
</dbReference>
<dbReference type="GO" id="GO:0008270">
    <property type="term" value="F:zinc ion binding"/>
    <property type="evidence" value="ECO:0007669"/>
    <property type="project" value="UniProtKB-KW"/>
</dbReference>
<evidence type="ECO:0000256" key="3">
    <source>
        <dbReference type="ARBA" id="ARBA00022833"/>
    </source>
</evidence>
<comment type="caution">
    <text evidence="12">The sequence shown here is derived from an EMBL/GenBank/DDBJ whole genome shotgun (WGS) entry which is preliminary data.</text>
</comment>
<dbReference type="PANTHER" id="PTHR47672:SF1">
    <property type="entry name" value="E3 UBIQUITIN-PROTEIN LIGASE SNT2"/>
    <property type="match status" value="1"/>
</dbReference>
<dbReference type="Pfam" id="PF00628">
    <property type="entry name" value="PHD"/>
    <property type="match status" value="1"/>
</dbReference>
<evidence type="ECO:0000313" key="13">
    <source>
        <dbReference type="Proteomes" id="UP001175261"/>
    </source>
</evidence>
<feature type="compositionally biased region" description="Low complexity" evidence="6">
    <location>
        <begin position="856"/>
        <end position="865"/>
    </location>
</feature>
<feature type="region of interest" description="Disordered" evidence="6">
    <location>
        <begin position="1025"/>
        <end position="1049"/>
    </location>
</feature>
<dbReference type="GO" id="GO:0036205">
    <property type="term" value="P:histone catabolic process"/>
    <property type="evidence" value="ECO:0007669"/>
    <property type="project" value="TreeGrafter"/>
</dbReference>
<feature type="compositionally biased region" description="Basic and acidic residues" evidence="6">
    <location>
        <begin position="1350"/>
        <end position="1359"/>
    </location>
</feature>
<proteinExistence type="predicted"/>
<keyword evidence="13" id="KW-1185">Reference proteome</keyword>
<evidence type="ECO:0000259" key="9">
    <source>
        <dbReference type="PROSITE" id="PS51156"/>
    </source>
</evidence>
<name>A0AA39GP98_SARSR</name>
<feature type="domain" description="PHD-type" evidence="11">
    <location>
        <begin position="1031"/>
        <end position="1149"/>
    </location>
</feature>
<organism evidence="12 13">
    <name type="scientific">Sarocladium strictum</name>
    <name type="common">Black bundle disease fungus</name>
    <name type="synonym">Acremonium strictum</name>
    <dbReference type="NCBI Taxonomy" id="5046"/>
    <lineage>
        <taxon>Eukaryota</taxon>
        <taxon>Fungi</taxon>
        <taxon>Dikarya</taxon>
        <taxon>Ascomycota</taxon>
        <taxon>Pezizomycotina</taxon>
        <taxon>Sordariomycetes</taxon>
        <taxon>Hypocreomycetidae</taxon>
        <taxon>Hypocreales</taxon>
        <taxon>Sarocladiaceae</taxon>
        <taxon>Sarocladium</taxon>
    </lineage>
</organism>
<dbReference type="PROSITE" id="PS51805">
    <property type="entry name" value="EPHD"/>
    <property type="match status" value="1"/>
</dbReference>
<evidence type="ECO:0000259" key="11">
    <source>
        <dbReference type="PROSITE" id="PS51805"/>
    </source>
</evidence>
<keyword evidence="2 5" id="KW-0863">Zinc-finger</keyword>
<feature type="compositionally biased region" description="Pro residues" evidence="6">
    <location>
        <begin position="1457"/>
        <end position="1469"/>
    </location>
</feature>
<feature type="region of interest" description="Disordered" evidence="6">
    <location>
        <begin position="845"/>
        <end position="917"/>
    </location>
</feature>
<feature type="region of interest" description="Disordered" evidence="6">
    <location>
        <begin position="507"/>
        <end position="592"/>
    </location>
</feature>
<dbReference type="InterPro" id="IPR011011">
    <property type="entry name" value="Znf_FYVE_PHD"/>
</dbReference>
<dbReference type="InterPro" id="IPR019787">
    <property type="entry name" value="Znf_PHD-finger"/>
</dbReference>
<dbReference type="InterPro" id="IPR017884">
    <property type="entry name" value="SANT_dom"/>
</dbReference>
<dbReference type="Proteomes" id="UP001175261">
    <property type="component" value="Unassembled WGS sequence"/>
</dbReference>
<feature type="domain" description="PHD-type" evidence="7">
    <location>
        <begin position="357"/>
        <end position="409"/>
    </location>
</feature>
<evidence type="ECO:0000256" key="4">
    <source>
        <dbReference type="ARBA" id="ARBA00023242"/>
    </source>
</evidence>
<accession>A0AA39GP98</accession>
<feature type="compositionally biased region" description="Low complexity" evidence="6">
    <location>
        <begin position="93"/>
        <end position="117"/>
    </location>
</feature>
<feature type="region of interest" description="Disordered" evidence="6">
    <location>
        <begin position="1"/>
        <end position="177"/>
    </location>
</feature>
<feature type="domain" description="ELM2" evidence="9">
    <location>
        <begin position="497"/>
        <end position="644"/>
    </location>
</feature>
<feature type="region of interest" description="Disordered" evidence="6">
    <location>
        <begin position="1302"/>
        <end position="1616"/>
    </location>
</feature>
<dbReference type="InterPro" id="IPR043151">
    <property type="entry name" value="BAH_sf"/>
</dbReference>
<feature type="compositionally biased region" description="Polar residues" evidence="6">
    <location>
        <begin position="1605"/>
        <end position="1616"/>
    </location>
</feature>
<dbReference type="InterPro" id="IPR001965">
    <property type="entry name" value="Znf_PHD"/>
</dbReference>
<dbReference type="Pfam" id="PF13832">
    <property type="entry name" value="zf-HC5HC2H_2"/>
    <property type="match status" value="1"/>
</dbReference>
<feature type="domain" description="SANT" evidence="10">
    <location>
        <begin position="654"/>
        <end position="699"/>
    </location>
</feature>
<feature type="compositionally biased region" description="Low complexity" evidence="6">
    <location>
        <begin position="12"/>
        <end position="23"/>
    </location>
</feature>
<feature type="compositionally biased region" description="Low complexity" evidence="6">
    <location>
        <begin position="1313"/>
        <end position="1326"/>
    </location>
</feature>
<keyword evidence="3" id="KW-0862">Zinc</keyword>
<dbReference type="SMART" id="SM01189">
    <property type="entry name" value="ELM2"/>
    <property type="match status" value="1"/>
</dbReference>
<feature type="compositionally biased region" description="Low complexity" evidence="6">
    <location>
        <begin position="1470"/>
        <end position="1479"/>
    </location>
</feature>
<dbReference type="Gene3D" id="3.30.40.10">
    <property type="entry name" value="Zinc/RING finger domain, C3HC4 (zinc finger)"/>
    <property type="match status" value="2"/>
</dbReference>
<dbReference type="GO" id="GO:0004842">
    <property type="term" value="F:ubiquitin-protein transferase activity"/>
    <property type="evidence" value="ECO:0007669"/>
    <property type="project" value="TreeGrafter"/>
</dbReference>
<feature type="domain" description="PHD-type" evidence="7">
    <location>
        <begin position="919"/>
        <end position="973"/>
    </location>
</feature>
<feature type="compositionally biased region" description="Low complexity" evidence="6">
    <location>
        <begin position="146"/>
        <end position="162"/>
    </location>
</feature>
<feature type="compositionally biased region" description="Pro residues" evidence="6">
    <location>
        <begin position="1529"/>
        <end position="1540"/>
    </location>
</feature>
<evidence type="ECO:0000256" key="1">
    <source>
        <dbReference type="ARBA" id="ARBA00022723"/>
    </source>
</evidence>
<dbReference type="PROSITE" id="PS50016">
    <property type="entry name" value="ZF_PHD_2"/>
    <property type="match status" value="2"/>
</dbReference>
<dbReference type="PROSITE" id="PS51293">
    <property type="entry name" value="SANT"/>
    <property type="match status" value="1"/>
</dbReference>
<keyword evidence="4" id="KW-0539">Nucleus</keyword>
<dbReference type="GO" id="GO:0048189">
    <property type="term" value="C:Lid2 complex"/>
    <property type="evidence" value="ECO:0007669"/>
    <property type="project" value="TreeGrafter"/>
</dbReference>
<dbReference type="InterPro" id="IPR001025">
    <property type="entry name" value="BAH_dom"/>
</dbReference>
<dbReference type="InterPro" id="IPR034732">
    <property type="entry name" value="EPHD"/>
</dbReference>
<dbReference type="PROSITE" id="PS51038">
    <property type="entry name" value="BAH"/>
    <property type="match status" value="1"/>
</dbReference>